<dbReference type="AlphaFoldDB" id="A0A2N2EAS7"/>
<evidence type="ECO:0000256" key="1">
    <source>
        <dbReference type="ARBA" id="ARBA00022491"/>
    </source>
</evidence>
<reference evidence="6 7" key="1">
    <citation type="journal article" date="2017" name="ISME J.">
        <title>Potential for microbial H2 and metal transformations associated with novel bacteria and archaea in deep terrestrial subsurface sediments.</title>
        <authorList>
            <person name="Hernsdorf A.W."/>
            <person name="Amano Y."/>
            <person name="Miyakawa K."/>
            <person name="Ise K."/>
            <person name="Suzuki Y."/>
            <person name="Anantharaman K."/>
            <person name="Probst A."/>
            <person name="Burstein D."/>
            <person name="Thomas B.C."/>
            <person name="Banfield J.F."/>
        </authorList>
    </citation>
    <scope>NUCLEOTIDE SEQUENCE [LARGE SCALE GENOMIC DNA]</scope>
    <source>
        <strain evidence="6">HGW-Falkowbacteria-1</strain>
    </source>
</reference>
<keyword evidence="1" id="KW-0678">Repressor</keyword>
<dbReference type="PANTHER" id="PTHR34824">
    <property type="entry name" value="HEAT-INDUCIBLE TRANSCRIPTION REPRESSOR HRCA"/>
    <property type="match status" value="1"/>
</dbReference>
<dbReference type="EMBL" id="PHAI01000001">
    <property type="protein sequence ID" value="PKM91776.1"/>
    <property type="molecule type" value="Genomic_DNA"/>
</dbReference>
<keyword evidence="4" id="KW-0804">Transcription</keyword>
<dbReference type="Gene3D" id="3.30.450.40">
    <property type="match status" value="1"/>
</dbReference>
<dbReference type="Pfam" id="PF01628">
    <property type="entry name" value="HrcA"/>
    <property type="match status" value="1"/>
</dbReference>
<dbReference type="Gene3D" id="1.10.10.10">
    <property type="entry name" value="Winged helix-like DNA-binding domain superfamily/Winged helix DNA-binding domain"/>
    <property type="match status" value="1"/>
</dbReference>
<comment type="caution">
    <text evidence="6">The sequence shown here is derived from an EMBL/GenBank/DDBJ whole genome shotgun (WGS) entry which is preliminary data.</text>
</comment>
<dbReference type="InterPro" id="IPR029016">
    <property type="entry name" value="GAF-like_dom_sf"/>
</dbReference>
<dbReference type="GO" id="GO:0003677">
    <property type="term" value="F:DNA binding"/>
    <property type="evidence" value="ECO:0007669"/>
    <property type="project" value="InterPro"/>
</dbReference>
<name>A0A2N2EAS7_9BACT</name>
<protein>
    <recommendedName>
        <fullName evidence="5">Heat-inducible transcription repressor HrcA C-terminal domain-containing protein</fullName>
    </recommendedName>
</protein>
<feature type="domain" description="Heat-inducible transcription repressor HrcA C-terminal" evidence="5">
    <location>
        <begin position="95"/>
        <end position="217"/>
    </location>
</feature>
<dbReference type="Proteomes" id="UP000233517">
    <property type="component" value="Unassembled WGS sequence"/>
</dbReference>
<dbReference type="SUPFAM" id="SSF55781">
    <property type="entry name" value="GAF domain-like"/>
    <property type="match status" value="1"/>
</dbReference>
<keyword evidence="3" id="KW-0346">Stress response</keyword>
<dbReference type="InterPro" id="IPR036388">
    <property type="entry name" value="WH-like_DNA-bd_sf"/>
</dbReference>
<evidence type="ECO:0000256" key="3">
    <source>
        <dbReference type="ARBA" id="ARBA00023016"/>
    </source>
</evidence>
<sequence length="231" mass="26524">MEISERKKRILLTIIKEYIKNVQPVSSGILVEKCKLDISSATVRNEMAELEEGGFIFQPHTSAGRIPTELAYKFFVSDFLSAKNRKPDLKNQKALDDIFGYSEENFKAVAKKLADISKNAVFWAFHKNNLYYTGVSNLFFQPEFKQSNIACDVSIVIDRMEEIIADIFDKLNLGENIFIGSENPFGQFLSSLVLKYEDKKQRGLVGIMGPIRMDYEKNLDLIYYLKSKFNK</sequence>
<gene>
    <name evidence="6" type="ORF">CVU82_01040</name>
</gene>
<dbReference type="SUPFAM" id="SSF46785">
    <property type="entry name" value="Winged helix' DNA-binding domain"/>
    <property type="match status" value="1"/>
</dbReference>
<organism evidence="6 7">
    <name type="scientific">Candidatus Falkowbacteria bacterium HGW-Falkowbacteria-1</name>
    <dbReference type="NCBI Taxonomy" id="2013768"/>
    <lineage>
        <taxon>Bacteria</taxon>
        <taxon>Candidatus Falkowiibacteriota</taxon>
    </lineage>
</organism>
<accession>A0A2N2EAS7</accession>
<dbReference type="PANTHER" id="PTHR34824:SF1">
    <property type="entry name" value="HEAT-INDUCIBLE TRANSCRIPTION REPRESSOR HRCA"/>
    <property type="match status" value="1"/>
</dbReference>
<evidence type="ECO:0000259" key="5">
    <source>
        <dbReference type="Pfam" id="PF01628"/>
    </source>
</evidence>
<dbReference type="InterPro" id="IPR036390">
    <property type="entry name" value="WH_DNA-bd_sf"/>
</dbReference>
<evidence type="ECO:0000256" key="4">
    <source>
        <dbReference type="ARBA" id="ARBA00023163"/>
    </source>
</evidence>
<evidence type="ECO:0000313" key="6">
    <source>
        <dbReference type="EMBL" id="PKM91776.1"/>
    </source>
</evidence>
<evidence type="ECO:0000313" key="7">
    <source>
        <dbReference type="Proteomes" id="UP000233517"/>
    </source>
</evidence>
<dbReference type="GO" id="GO:0045892">
    <property type="term" value="P:negative regulation of DNA-templated transcription"/>
    <property type="evidence" value="ECO:0007669"/>
    <property type="project" value="TreeGrafter"/>
</dbReference>
<proteinExistence type="predicted"/>
<keyword evidence="2" id="KW-0805">Transcription regulation</keyword>
<evidence type="ECO:0000256" key="2">
    <source>
        <dbReference type="ARBA" id="ARBA00023015"/>
    </source>
</evidence>
<dbReference type="InterPro" id="IPR002571">
    <property type="entry name" value="HrcA"/>
</dbReference>
<dbReference type="InterPro" id="IPR021153">
    <property type="entry name" value="HrcA_C"/>
</dbReference>